<organism evidence="3 4">
    <name type="scientific">Coleophoma cylindrospora</name>
    <dbReference type="NCBI Taxonomy" id="1849047"/>
    <lineage>
        <taxon>Eukaryota</taxon>
        <taxon>Fungi</taxon>
        <taxon>Dikarya</taxon>
        <taxon>Ascomycota</taxon>
        <taxon>Pezizomycotina</taxon>
        <taxon>Leotiomycetes</taxon>
        <taxon>Helotiales</taxon>
        <taxon>Dermateaceae</taxon>
        <taxon>Coleophoma</taxon>
    </lineage>
</organism>
<feature type="region of interest" description="Disordered" evidence="1">
    <location>
        <begin position="284"/>
        <end position="366"/>
    </location>
</feature>
<feature type="compositionally biased region" description="Polar residues" evidence="1">
    <location>
        <begin position="349"/>
        <end position="366"/>
    </location>
</feature>
<dbReference type="InterPro" id="IPR039602">
    <property type="entry name" value="Rxt2"/>
</dbReference>
<evidence type="ECO:0000259" key="2">
    <source>
        <dbReference type="Pfam" id="PF08595"/>
    </source>
</evidence>
<reference evidence="3 4" key="1">
    <citation type="journal article" date="2018" name="IMA Fungus">
        <title>IMA Genome-F 9: Draft genome sequence of Annulohypoxylon stygium, Aspergillus mulundensis, Berkeleyomyces basicola (syn. Thielaviopsis basicola), Ceratocystis smalleyi, two Cercospora beticola strains, Coleophoma cylindrospora, Fusarium fracticaudum, Phialophora cf. hyalina, and Morchella septimelata.</title>
        <authorList>
            <person name="Wingfield B.D."/>
            <person name="Bills G.F."/>
            <person name="Dong Y."/>
            <person name="Huang W."/>
            <person name="Nel W.J."/>
            <person name="Swalarsk-Parry B.S."/>
            <person name="Vaghefi N."/>
            <person name="Wilken P.M."/>
            <person name="An Z."/>
            <person name="de Beer Z.W."/>
            <person name="De Vos L."/>
            <person name="Chen L."/>
            <person name="Duong T.A."/>
            <person name="Gao Y."/>
            <person name="Hammerbacher A."/>
            <person name="Kikkert J.R."/>
            <person name="Li Y."/>
            <person name="Li H."/>
            <person name="Li K."/>
            <person name="Li Q."/>
            <person name="Liu X."/>
            <person name="Ma X."/>
            <person name="Naidoo K."/>
            <person name="Pethybridge S.J."/>
            <person name="Sun J."/>
            <person name="Steenkamp E.T."/>
            <person name="van der Nest M.A."/>
            <person name="van Wyk S."/>
            <person name="Wingfield M.J."/>
            <person name="Xiong C."/>
            <person name="Yue Q."/>
            <person name="Zhang X."/>
        </authorList>
    </citation>
    <scope>NUCLEOTIDE SEQUENCE [LARGE SCALE GENOMIC DNA]</scope>
    <source>
        <strain evidence="3 4">BP6252</strain>
    </source>
</reference>
<name>A0A3D8QWG7_9HELO</name>
<dbReference type="STRING" id="1849047.A0A3D8QWG7"/>
<feature type="compositionally biased region" description="Basic and acidic residues" evidence="1">
    <location>
        <begin position="286"/>
        <end position="298"/>
    </location>
</feature>
<feature type="domain" description="Transcriptional regulatory protein RXT2 N-terminal" evidence="2">
    <location>
        <begin position="36"/>
        <end position="177"/>
    </location>
</feature>
<protein>
    <recommendedName>
        <fullName evidence="2">Transcriptional regulatory protein RXT2 N-terminal domain-containing protein</fullName>
    </recommendedName>
</protein>
<dbReference type="Pfam" id="PF08595">
    <property type="entry name" value="RXT2_N"/>
    <property type="match status" value="1"/>
</dbReference>
<feature type="compositionally biased region" description="Basic and acidic residues" evidence="1">
    <location>
        <begin position="229"/>
        <end position="245"/>
    </location>
</feature>
<dbReference type="OrthoDB" id="2405722at2759"/>
<feature type="region of interest" description="Disordered" evidence="1">
    <location>
        <begin position="225"/>
        <end position="263"/>
    </location>
</feature>
<dbReference type="EMBL" id="PDLM01000011">
    <property type="protein sequence ID" value="RDW66183.1"/>
    <property type="molecule type" value="Genomic_DNA"/>
</dbReference>
<dbReference type="Proteomes" id="UP000256645">
    <property type="component" value="Unassembled WGS sequence"/>
</dbReference>
<comment type="caution">
    <text evidence="3">The sequence shown here is derived from an EMBL/GenBank/DDBJ whole genome shotgun (WGS) entry which is preliminary data.</text>
</comment>
<gene>
    <name evidence="3" type="ORF">BP6252_09818</name>
</gene>
<keyword evidence="4" id="KW-1185">Reference proteome</keyword>
<dbReference type="AlphaFoldDB" id="A0A3D8QWG7"/>
<feature type="region of interest" description="Disordered" evidence="1">
    <location>
        <begin position="468"/>
        <end position="492"/>
    </location>
</feature>
<dbReference type="GO" id="GO:0005829">
    <property type="term" value="C:cytosol"/>
    <property type="evidence" value="ECO:0007669"/>
    <property type="project" value="TreeGrafter"/>
</dbReference>
<feature type="region of interest" description="Disordered" evidence="1">
    <location>
        <begin position="22"/>
        <end position="44"/>
    </location>
</feature>
<sequence>MASQAAIFAETIAGMKRAAKRKAYESDSDSSIEHLSNRGNKLRKKARYVHEGQLAPPTGPSVYRRRIEHAGFQRDIISRNPPLIDEDGYDVDSEDDDDRAHAAIAMAAELDPYADVRIEHLLTPLTAASDLPDHPTLSKPFKSKTLTELTRQAGEMAQKERASLWRIKHLLTKLSGDHTWVPCEMVETENDIALFGNEFDRPRGQHGSKVDEEPALAGEVLMEDVNDAEVSKNPEELDGVEKEVETSEQQSANGISEKDNAQTLAPEGTEIKATHESEDTIATAGEQEKAVDDPEVPKNETAMDLDSTTGDLQKDTEGQDEETADSINADILEEEDEDAPAPSRMRTRAQANAASDNTPTSRTRSMTPESDIFIHPYFLAPQSSRPDRDFGLPQLEAEELRRLLQLYIQKQEEVCRGAQKVYDGLLKADRCRLLVMKWAKAEAHVGPNADMSDGEDWYDKEEWGLDEDLKKGQDEEEEDAATTAKKTRTRRQ</sequence>
<dbReference type="GO" id="GO:0033698">
    <property type="term" value="C:Rpd3L complex"/>
    <property type="evidence" value="ECO:0007669"/>
    <property type="project" value="TreeGrafter"/>
</dbReference>
<evidence type="ECO:0000313" key="4">
    <source>
        <dbReference type="Proteomes" id="UP000256645"/>
    </source>
</evidence>
<dbReference type="PANTHER" id="PTHR28232:SF1">
    <property type="entry name" value="TRANSCRIPTIONAL REGULATORY PROTEIN RXT2"/>
    <property type="match status" value="1"/>
</dbReference>
<evidence type="ECO:0000256" key="1">
    <source>
        <dbReference type="SAM" id="MobiDB-lite"/>
    </source>
</evidence>
<dbReference type="InterPro" id="IPR013904">
    <property type="entry name" value="RXT2_N"/>
</dbReference>
<proteinExistence type="predicted"/>
<accession>A0A3D8QWG7</accession>
<evidence type="ECO:0000313" key="3">
    <source>
        <dbReference type="EMBL" id="RDW66183.1"/>
    </source>
</evidence>
<dbReference type="PANTHER" id="PTHR28232">
    <property type="entry name" value="TRANSCRIPTIONAL REGULATORY PROTEIN RXT2"/>
    <property type="match status" value="1"/>
</dbReference>